<comment type="subcellular location">
    <subcellularLocation>
        <location evidence="1">Plastid</location>
        <location evidence="1">Chloroplast thylakoid membrane</location>
        <topology evidence="1">Peripheral membrane protein</topology>
        <orientation evidence="1">Lumenal side</orientation>
    </subcellularLocation>
</comment>
<organism evidence="9 10">
    <name type="scientific">Zostera marina</name>
    <name type="common">Eelgrass</name>
    <dbReference type="NCBI Taxonomy" id="29655"/>
    <lineage>
        <taxon>Eukaryota</taxon>
        <taxon>Viridiplantae</taxon>
        <taxon>Streptophyta</taxon>
        <taxon>Embryophyta</taxon>
        <taxon>Tracheophyta</taxon>
        <taxon>Spermatophyta</taxon>
        <taxon>Magnoliopsida</taxon>
        <taxon>Liliopsida</taxon>
        <taxon>Zosteraceae</taxon>
        <taxon>Zostera</taxon>
    </lineage>
</organism>
<dbReference type="OrthoDB" id="544623at2759"/>
<keyword evidence="10" id="KW-1185">Reference proteome</keyword>
<keyword evidence="8" id="KW-0472">Membrane</keyword>
<evidence type="ECO:0000313" key="9">
    <source>
        <dbReference type="EMBL" id="KMZ65013.1"/>
    </source>
</evidence>
<dbReference type="AlphaFoldDB" id="A0A0K9P7M0"/>
<keyword evidence="6" id="KW-0603">Photosystem I</keyword>
<evidence type="ECO:0000256" key="3">
    <source>
        <dbReference type="ARBA" id="ARBA00022528"/>
    </source>
</evidence>
<dbReference type="OMA" id="GPARQKN"/>
<dbReference type="Proteomes" id="UP000036987">
    <property type="component" value="Unassembled WGS sequence"/>
</dbReference>
<dbReference type="GO" id="GO:0009535">
    <property type="term" value="C:chloroplast thylakoid membrane"/>
    <property type="evidence" value="ECO:0007669"/>
    <property type="project" value="UniProtKB-SubCell"/>
</dbReference>
<dbReference type="Pfam" id="PF05479">
    <property type="entry name" value="PsaN"/>
    <property type="match status" value="1"/>
</dbReference>
<proteinExistence type="inferred from homology"/>
<dbReference type="STRING" id="29655.A0A0K9P7M0"/>
<dbReference type="PANTHER" id="PTHR36327:SF1">
    <property type="entry name" value="OS03G0731100 PROTEIN"/>
    <property type="match status" value="1"/>
</dbReference>
<evidence type="ECO:0000256" key="5">
    <source>
        <dbReference type="ARBA" id="ARBA00022640"/>
    </source>
</evidence>
<comment type="similarity">
    <text evidence="2">Belongs to the psaN family.</text>
</comment>
<gene>
    <name evidence="9" type="ORF">ZOSMA_33G00430</name>
</gene>
<evidence type="ECO:0000256" key="7">
    <source>
        <dbReference type="ARBA" id="ARBA00023078"/>
    </source>
</evidence>
<keyword evidence="4" id="KW-0602">Photosynthesis</keyword>
<evidence type="ECO:0000256" key="6">
    <source>
        <dbReference type="ARBA" id="ARBA00022836"/>
    </source>
</evidence>
<protein>
    <submittedName>
        <fullName evidence="9">Photosystem I reaction centre subunit N</fullName>
    </submittedName>
</protein>
<dbReference type="GO" id="GO:0009522">
    <property type="term" value="C:photosystem I"/>
    <property type="evidence" value="ECO:0007669"/>
    <property type="project" value="UniProtKB-KW"/>
</dbReference>
<keyword evidence="7" id="KW-0793">Thylakoid</keyword>
<dbReference type="GO" id="GO:0015979">
    <property type="term" value="P:photosynthesis"/>
    <property type="evidence" value="ECO:0007669"/>
    <property type="project" value="UniProtKB-KW"/>
</dbReference>
<evidence type="ECO:0000313" key="10">
    <source>
        <dbReference type="Proteomes" id="UP000036987"/>
    </source>
</evidence>
<dbReference type="PANTHER" id="PTHR36327">
    <property type="entry name" value="UNNAMED PRODUCT"/>
    <property type="match status" value="1"/>
</dbReference>
<evidence type="ECO:0000256" key="1">
    <source>
        <dbReference type="ARBA" id="ARBA00004622"/>
    </source>
</evidence>
<keyword evidence="5" id="KW-0934">Plastid</keyword>
<dbReference type="EMBL" id="LFYR01001077">
    <property type="protein sequence ID" value="KMZ65013.1"/>
    <property type="molecule type" value="Genomic_DNA"/>
</dbReference>
<evidence type="ECO:0000256" key="8">
    <source>
        <dbReference type="ARBA" id="ARBA00023136"/>
    </source>
</evidence>
<dbReference type="InterPro" id="IPR008796">
    <property type="entry name" value="PSAN"/>
</dbReference>
<evidence type="ECO:0000256" key="4">
    <source>
        <dbReference type="ARBA" id="ARBA00022531"/>
    </source>
</evidence>
<keyword evidence="3" id="KW-0150">Chloroplast</keyword>
<name>A0A0K9P7M0_ZOSMR</name>
<reference evidence="10" key="1">
    <citation type="journal article" date="2016" name="Nature">
        <title>The genome of the seagrass Zostera marina reveals angiosperm adaptation to the sea.</title>
        <authorList>
            <person name="Olsen J.L."/>
            <person name="Rouze P."/>
            <person name="Verhelst B."/>
            <person name="Lin Y.-C."/>
            <person name="Bayer T."/>
            <person name="Collen J."/>
            <person name="Dattolo E."/>
            <person name="De Paoli E."/>
            <person name="Dittami S."/>
            <person name="Maumus F."/>
            <person name="Michel G."/>
            <person name="Kersting A."/>
            <person name="Lauritano C."/>
            <person name="Lohaus R."/>
            <person name="Toepel M."/>
            <person name="Tonon T."/>
            <person name="Vanneste K."/>
            <person name="Amirebrahimi M."/>
            <person name="Brakel J."/>
            <person name="Bostroem C."/>
            <person name="Chovatia M."/>
            <person name="Grimwood J."/>
            <person name="Jenkins J.W."/>
            <person name="Jueterbock A."/>
            <person name="Mraz A."/>
            <person name="Stam W.T."/>
            <person name="Tice H."/>
            <person name="Bornberg-Bauer E."/>
            <person name="Green P.J."/>
            <person name="Pearson G.A."/>
            <person name="Procaccini G."/>
            <person name="Duarte C.M."/>
            <person name="Schmutz J."/>
            <person name="Reusch T.B.H."/>
            <person name="Van de Peer Y."/>
        </authorList>
    </citation>
    <scope>NUCLEOTIDE SEQUENCE [LARGE SCALE GENOMIC DNA]</scope>
    <source>
        <strain evidence="10">cv. Finnish</strain>
    </source>
</reference>
<sequence>MVFSHVFQNMVKPQPQVSPSVALGRQTTIRATTQRQDLGRRHVFSLLVASVAVATLPETSDSKKSILQEYLKKSEKNKAKNDKERLDDYYKRNYKDYFGFVDSTKSDDQLSDTEKEIRDWLRANK</sequence>
<accession>A0A0K9P7M0</accession>
<comment type="caution">
    <text evidence="9">The sequence shown here is derived from an EMBL/GenBank/DDBJ whole genome shotgun (WGS) entry which is preliminary data.</text>
</comment>
<evidence type="ECO:0000256" key="2">
    <source>
        <dbReference type="ARBA" id="ARBA00010661"/>
    </source>
</evidence>